<dbReference type="AlphaFoldDB" id="A0A4R1QHT2"/>
<dbReference type="EMBL" id="SLUL01000003">
    <property type="protein sequence ID" value="TCL51766.1"/>
    <property type="molecule type" value="Genomic_DNA"/>
</dbReference>
<keyword evidence="2" id="KW-1185">Reference proteome</keyword>
<dbReference type="PIRSF" id="PIRSF012560">
    <property type="entry name" value="Pullulanase"/>
    <property type="match status" value="1"/>
</dbReference>
<accession>A0A4R1QHT2</accession>
<gene>
    <name evidence="1" type="ORF">EDD69_1034</name>
</gene>
<dbReference type="InterPro" id="IPR012397">
    <property type="entry name" value="Pullulanase"/>
</dbReference>
<sequence length="317" mass="38395">MGQLIKLQDYISRYELDVYHYPSEFIRLKKKQWERVKQAWESSQLSASMQQVDSWKWMEQETSLFSKIKNLWKRSNEEIEEQSNEEKEGEFSFTFTTEPKSIEDLKFLFLEKLFRLQIRWASSTLTEESLVDQKYYYDPYLKYFLQRFPDTYLCMYKPIFLLKKAPVELETILISPTTTWCLTFVEGRKDNIIVGSADRFWTEMINDQERKMLNPLLALNRTEKIVKKIYEHFAIDMPVKKVIINRQGYIEYRYAPSDLEIIDRRNYDMWFSSLRQLTLPLKHVQLKAAQALLHYCDAHYYDRIEWEEVEEEEEADS</sequence>
<comment type="caution">
    <text evidence="1">The sequence shown here is derived from an EMBL/GenBank/DDBJ whole genome shotgun (WGS) entry which is preliminary data.</text>
</comment>
<dbReference type="Proteomes" id="UP000295658">
    <property type="component" value="Unassembled WGS sequence"/>
</dbReference>
<evidence type="ECO:0000313" key="1">
    <source>
        <dbReference type="EMBL" id="TCL51766.1"/>
    </source>
</evidence>
<organism evidence="1 2">
    <name type="scientific">Thermolongibacillus altinsuensis</name>
    <dbReference type="NCBI Taxonomy" id="575256"/>
    <lineage>
        <taxon>Bacteria</taxon>
        <taxon>Bacillati</taxon>
        <taxon>Bacillota</taxon>
        <taxon>Bacilli</taxon>
        <taxon>Bacillales</taxon>
        <taxon>Anoxybacillaceae</taxon>
        <taxon>Thermolongibacillus</taxon>
    </lineage>
</organism>
<dbReference type="RefSeq" id="WP_132947480.1">
    <property type="nucleotide sequence ID" value="NZ_SLUL01000003.1"/>
</dbReference>
<proteinExistence type="predicted"/>
<dbReference type="OrthoDB" id="2433183at2"/>
<reference evidence="1 2" key="1">
    <citation type="submission" date="2019-03" db="EMBL/GenBank/DDBJ databases">
        <title>Genomic Encyclopedia of Type Strains, Phase IV (KMG-IV): sequencing the most valuable type-strain genomes for metagenomic binning, comparative biology and taxonomic classification.</title>
        <authorList>
            <person name="Goeker M."/>
        </authorList>
    </citation>
    <scope>NUCLEOTIDE SEQUENCE [LARGE SCALE GENOMIC DNA]</scope>
    <source>
        <strain evidence="1 2">DSM 24979</strain>
    </source>
</reference>
<name>A0A4R1QHT2_9BACL</name>
<protein>
    <recommendedName>
        <fullName evidence="3">Nuclease-like protein</fullName>
    </recommendedName>
</protein>
<evidence type="ECO:0008006" key="3">
    <source>
        <dbReference type="Google" id="ProtNLM"/>
    </source>
</evidence>
<evidence type="ECO:0000313" key="2">
    <source>
        <dbReference type="Proteomes" id="UP000295658"/>
    </source>
</evidence>